<dbReference type="AlphaFoldDB" id="W0FLM9"/>
<dbReference type="Gene3D" id="3.40.630.30">
    <property type="match status" value="1"/>
</dbReference>
<organism evidence="1">
    <name type="scientific">uncultured bacterium Contig3b</name>
    <dbReference type="NCBI Taxonomy" id="1393568"/>
    <lineage>
        <taxon>Bacteria</taxon>
        <taxon>environmental samples</taxon>
    </lineage>
</organism>
<keyword evidence="1" id="KW-0808">Transferase</keyword>
<name>W0FLM9_9BACT</name>
<sequence>MTIRTKQFQLLTDAELAWELMTDVFTPDECNGPAAPFFEYALTSSWQDKTYLRLDRFWLDGDKPVGFLFYEDDPNRLHFVLRPGYEALAGEMIDYGETAFPAFGAPRELILNSGQRALIQAAEARGYRVVDREEYKVFDFRTGKLDHPLPTGYRFVDPGRVDPLKAARCMWEGFSEGRGPFIGWEIPGTGPHELYQSVLGASSAPSPHATYERTVVIADEAGDYVCFAGMWWVEKNKLAYLEPLCTVPEHRHKGLAAAALSQHDRLLRPLGARIMTGGVSDFYRRIGYRDAIMTLHFAKEPENALRDFDSPGTDLSRD</sequence>
<dbReference type="SUPFAM" id="SSF55729">
    <property type="entry name" value="Acyl-CoA N-acyltransferases (Nat)"/>
    <property type="match status" value="2"/>
</dbReference>
<dbReference type="CDD" id="cd04301">
    <property type="entry name" value="NAT_SF"/>
    <property type="match status" value="1"/>
</dbReference>
<dbReference type="EMBL" id="KC246773">
    <property type="protein sequence ID" value="AHF23727.1"/>
    <property type="molecule type" value="Genomic_DNA"/>
</dbReference>
<accession>W0FLM9</accession>
<evidence type="ECO:0000313" key="1">
    <source>
        <dbReference type="EMBL" id="AHF23727.1"/>
    </source>
</evidence>
<dbReference type="InterPro" id="IPR016181">
    <property type="entry name" value="Acyl_CoA_acyltransferase"/>
</dbReference>
<reference evidence="1" key="1">
    <citation type="journal article" date="2013" name="PLoS ONE">
        <title>Metagenomic insights into the carbohydrate-active enzymes carried by the microorganisms adhering to solid digesta in the rumen of cows.</title>
        <authorList>
            <person name="Wang L."/>
            <person name="Hatem A."/>
            <person name="Catalyurek U.V."/>
            <person name="Morrison M."/>
            <person name="Yu Z."/>
        </authorList>
    </citation>
    <scope>NUCLEOTIDE SEQUENCE</scope>
</reference>
<protein>
    <submittedName>
        <fullName evidence="1">GCN5-like N-acetyltransferase</fullName>
    </submittedName>
</protein>
<dbReference type="GO" id="GO:0016740">
    <property type="term" value="F:transferase activity"/>
    <property type="evidence" value="ECO:0007669"/>
    <property type="project" value="UniProtKB-KW"/>
</dbReference>
<proteinExistence type="predicted"/>